<dbReference type="Proteomes" id="UP001217631">
    <property type="component" value="Chromosome"/>
</dbReference>
<dbReference type="Gene3D" id="3.40.50.450">
    <property type="match status" value="1"/>
</dbReference>
<reference evidence="1" key="1">
    <citation type="submission" date="2023-02" db="EMBL/GenBank/DDBJ databases">
        <title>tmexCD-toprJ-like cluster.</title>
        <authorList>
            <person name="Gao X."/>
            <person name="Wang C."/>
            <person name="Liu J."/>
        </authorList>
    </citation>
    <scope>NUCLEOTIDE SEQUENCE</scope>
    <source>
        <strain evidence="1">GDW21C697WI</strain>
    </source>
</reference>
<dbReference type="AlphaFoldDB" id="A0AAJ5RZP8"/>
<evidence type="ECO:0000313" key="2">
    <source>
        <dbReference type="Proteomes" id="UP001217631"/>
    </source>
</evidence>
<organism evidence="1 2">
    <name type="scientific">Pseudomonas juntendi</name>
    <dbReference type="NCBI Taxonomy" id="2666183"/>
    <lineage>
        <taxon>Bacteria</taxon>
        <taxon>Pseudomonadati</taxon>
        <taxon>Pseudomonadota</taxon>
        <taxon>Gammaproteobacteria</taxon>
        <taxon>Pseudomonadales</taxon>
        <taxon>Pseudomonadaceae</taxon>
        <taxon>Pseudomonas</taxon>
    </lineage>
</organism>
<sequence>MYNLLVRYGGWSGRRDAVTHDRVYIDAADHALRLADGSINFDLLTRIPALFVEETRRDEAQFARVGTITAVTRSGRDLSIQYHYEPNVPPIPHEEVVRLAAELDIPMPTRGFTPFEHSHWRVPRADLYKVVATEVNRPDRTPKVFQLRAPQIVEQDLLSAMMPFAGFGGVYNAIQTAASNNQMRCHRADDIWENHAIIQDVVDLIDRSSIVVCDCTNRNPNVFYEIGVAHALGKEVILITQSGGDVPFDLAHIRHIRYFANDLHQLTADLAARIQAIQARR</sequence>
<accession>A0AAJ5RZP8</accession>
<proteinExistence type="predicted"/>
<dbReference type="EMBL" id="CP118677">
    <property type="protein sequence ID" value="WEA19903.1"/>
    <property type="molecule type" value="Genomic_DNA"/>
</dbReference>
<name>A0AAJ5RZP8_9PSED</name>
<evidence type="ECO:0008006" key="3">
    <source>
        <dbReference type="Google" id="ProtNLM"/>
    </source>
</evidence>
<dbReference type="RefSeq" id="WP_218187177.1">
    <property type="nucleotide sequence ID" value="NZ_CP118677.1"/>
</dbReference>
<protein>
    <recommendedName>
        <fullName evidence="3">Nucleoside 2-deoxyribosyltransferase</fullName>
    </recommendedName>
</protein>
<dbReference type="SUPFAM" id="SSF52309">
    <property type="entry name" value="N-(deoxy)ribosyltransferase-like"/>
    <property type="match status" value="1"/>
</dbReference>
<evidence type="ECO:0000313" key="1">
    <source>
        <dbReference type="EMBL" id="WEA19903.1"/>
    </source>
</evidence>
<gene>
    <name evidence="1" type="ORF">PWA60_21980</name>
</gene>